<sequence>MANKGFFLFLFLPLLLIAQSGLDVTGRVSLRMLNTGYDTTSKIKPDSIPDSAYAKTTLIPGFEQSLNLALFARTSKLDMTLLGDIRNNPWNPLNTYQNVTRLTLNVRYGRNEFILGDFFDAGSELFIQSREVRGAKADITFGDLWGSHSYLRTKFSGGEVQKAFGVGHRLYGLYHQYETSGQYRRYFASGIVRLGDTRYFDIGLKYLYGKDDQKSISSSINEPLTNQVAGGEAQIYLWKRRIKFFGEGYLSRKDTLTATNVKDFAYKGGVDVRYGRMKLVTFYQRLGYDYYSAGYPYLQNDRQGLKVISAYLQPGMFTFSMEGEQYYDNLNHDATRPRTTTRMAEAGITTHFKSLPELTLKGRFRDDKSNTILDTVKTDKISRTAEMRVSFGHGAHRLSFSALYIKLDDRSVLISGSPVGTEQLVGSVNFYSRPSNYLFLSGGSVYSMLTLTNQQKNTNVYAYLSGRWDIVPRRLKLEANMNWIYNDAANGGYSDMLSDYNQIQSEISLEYFFNSNISLKLVGGVDRRHMNYTTDQALQVIADPEYGPLFFNSFESYDGIKYGAEINWIF</sequence>
<dbReference type="EMBL" id="DROD01000233">
    <property type="protein sequence ID" value="HHJ52221.1"/>
    <property type="molecule type" value="Genomic_DNA"/>
</dbReference>
<comment type="caution">
    <text evidence="1">The sequence shown here is derived from an EMBL/GenBank/DDBJ whole genome shotgun (WGS) entry which is preliminary data.</text>
</comment>
<dbReference type="AlphaFoldDB" id="A0A7V5PNK1"/>
<name>A0A7V5PNK1_CALAY</name>
<dbReference type="Proteomes" id="UP000886124">
    <property type="component" value="Unassembled WGS sequence"/>
</dbReference>
<organism evidence="1">
    <name type="scientific">Caldithrix abyssi</name>
    <dbReference type="NCBI Taxonomy" id="187145"/>
    <lineage>
        <taxon>Bacteria</taxon>
        <taxon>Pseudomonadati</taxon>
        <taxon>Calditrichota</taxon>
        <taxon>Calditrichia</taxon>
        <taxon>Calditrichales</taxon>
        <taxon>Calditrichaceae</taxon>
        <taxon>Caldithrix</taxon>
    </lineage>
</organism>
<evidence type="ECO:0000313" key="1">
    <source>
        <dbReference type="EMBL" id="HHJ52221.1"/>
    </source>
</evidence>
<protein>
    <submittedName>
        <fullName evidence="1">Uncharacterized protein</fullName>
    </submittedName>
</protein>
<accession>A0A7V5PNK1</accession>
<gene>
    <name evidence="1" type="ORF">ENJ89_03415</name>
</gene>
<proteinExistence type="predicted"/>
<reference evidence="1" key="1">
    <citation type="journal article" date="2020" name="mSystems">
        <title>Genome- and Community-Level Interaction Insights into Carbon Utilization and Element Cycling Functions of Hydrothermarchaeota in Hydrothermal Sediment.</title>
        <authorList>
            <person name="Zhou Z."/>
            <person name="Liu Y."/>
            <person name="Xu W."/>
            <person name="Pan J."/>
            <person name="Luo Z.H."/>
            <person name="Li M."/>
        </authorList>
    </citation>
    <scope>NUCLEOTIDE SEQUENCE [LARGE SCALE GENOMIC DNA]</scope>
    <source>
        <strain evidence="1">HyVt-527</strain>
    </source>
</reference>
<dbReference type="SUPFAM" id="SSF56935">
    <property type="entry name" value="Porins"/>
    <property type="match status" value="1"/>
</dbReference>